<name>A0ABN9LTS4_9NEOB</name>
<dbReference type="InterPro" id="IPR036575">
    <property type="entry name" value="TFIIS_cen_dom_sf"/>
</dbReference>
<feature type="domain" description="TFIIS central" evidence="1">
    <location>
        <begin position="82"/>
        <end position="196"/>
    </location>
</feature>
<proteinExistence type="predicted"/>
<dbReference type="InterPro" id="IPR003618">
    <property type="entry name" value="TFIIS_cen_dom"/>
</dbReference>
<evidence type="ECO:0000259" key="1">
    <source>
        <dbReference type="PROSITE" id="PS51321"/>
    </source>
</evidence>
<organism evidence="2 3">
    <name type="scientific">Ranitomeya imitator</name>
    <name type="common">mimic poison frog</name>
    <dbReference type="NCBI Taxonomy" id="111125"/>
    <lineage>
        <taxon>Eukaryota</taxon>
        <taxon>Metazoa</taxon>
        <taxon>Chordata</taxon>
        <taxon>Craniata</taxon>
        <taxon>Vertebrata</taxon>
        <taxon>Euteleostomi</taxon>
        <taxon>Amphibia</taxon>
        <taxon>Batrachia</taxon>
        <taxon>Anura</taxon>
        <taxon>Neobatrachia</taxon>
        <taxon>Hyloidea</taxon>
        <taxon>Dendrobatidae</taxon>
        <taxon>Dendrobatinae</taxon>
        <taxon>Ranitomeya</taxon>
    </lineage>
</organism>
<reference evidence="2" key="1">
    <citation type="submission" date="2023-07" db="EMBL/GenBank/DDBJ databases">
        <authorList>
            <person name="Stuckert A."/>
        </authorList>
    </citation>
    <scope>NUCLEOTIDE SEQUENCE</scope>
</reference>
<dbReference type="Proteomes" id="UP001176940">
    <property type="component" value="Unassembled WGS sequence"/>
</dbReference>
<protein>
    <recommendedName>
        <fullName evidence="1">TFIIS central domain-containing protein</fullName>
    </recommendedName>
</protein>
<dbReference type="Gene3D" id="1.10.472.30">
    <property type="entry name" value="Transcription elongation factor S-II, central domain"/>
    <property type="match status" value="1"/>
</dbReference>
<comment type="caution">
    <text evidence="2">The sequence shown here is derived from an EMBL/GenBank/DDBJ whole genome shotgun (WGS) entry which is preliminary data.</text>
</comment>
<dbReference type="PANTHER" id="PTHR11477">
    <property type="entry name" value="TRANSCRIPTION FACTOR S-II ZINC FINGER DOMAIN-CONTAINING PROTEIN"/>
    <property type="match status" value="1"/>
</dbReference>
<dbReference type="SMART" id="SM00510">
    <property type="entry name" value="TFS2M"/>
    <property type="match status" value="1"/>
</dbReference>
<dbReference type="PANTHER" id="PTHR11477:SF10">
    <property type="entry name" value="PHD FINGER PROTEIN 3"/>
    <property type="match status" value="1"/>
</dbReference>
<sequence length="307" mass="35949">MFTLVTSEHIAGSASHTPIQRCQWVIQRRNKVLDLSSDQRCHSRIQIAAACQTQRYRYPGRCNVTDRYRYRCNVVQCEEADTQTQCTVLLRRLSESNSKIPEERATKVSAKIEKELFSFYRDTDSKYKNKYRSLMFNLKDPKNNVLYKRVLKGDITPEHLIKMTPEELASRELAAWRQRENRHTIEMIEKEQREVERRPITKITHKGEIEIESDAPMKEPEAMETEESVDSLIEAVNQTLGVEDVATLPSGHMVSFKKFKQPHKVFSTHPEFEDLVQRHMERPDKRFLGQKALGARYVYAGESRTWI</sequence>
<gene>
    <name evidence="2" type="ORF">RIMI_LOCUS13037550</name>
</gene>
<evidence type="ECO:0000313" key="2">
    <source>
        <dbReference type="EMBL" id="CAJ0950469.1"/>
    </source>
</evidence>
<dbReference type="PROSITE" id="PS51321">
    <property type="entry name" value="TFIIS_CENTRAL"/>
    <property type="match status" value="1"/>
</dbReference>
<dbReference type="Pfam" id="PF07500">
    <property type="entry name" value="TFIIS_M"/>
    <property type="match status" value="1"/>
</dbReference>
<dbReference type="SUPFAM" id="SSF46942">
    <property type="entry name" value="Elongation factor TFIIS domain 2"/>
    <property type="match status" value="1"/>
</dbReference>
<keyword evidence="3" id="KW-1185">Reference proteome</keyword>
<dbReference type="EMBL" id="CAUEEQ010031745">
    <property type="protein sequence ID" value="CAJ0950469.1"/>
    <property type="molecule type" value="Genomic_DNA"/>
</dbReference>
<accession>A0ABN9LTS4</accession>
<evidence type="ECO:0000313" key="3">
    <source>
        <dbReference type="Proteomes" id="UP001176940"/>
    </source>
</evidence>